<dbReference type="Proteomes" id="UP000775547">
    <property type="component" value="Unassembled WGS sequence"/>
</dbReference>
<comment type="caution">
    <text evidence="9">The sequence shown here is derived from an EMBL/GenBank/DDBJ whole genome shotgun (WGS) entry which is preliminary data.</text>
</comment>
<accession>A0A9P7GEA5</accession>
<dbReference type="PANTHER" id="PTHR46300:SF5">
    <property type="entry name" value="CYTOCHROME P450"/>
    <property type="match status" value="1"/>
</dbReference>
<dbReference type="Gene3D" id="1.10.630.10">
    <property type="entry name" value="Cytochrome P450"/>
    <property type="match status" value="1"/>
</dbReference>
<evidence type="ECO:0000256" key="5">
    <source>
        <dbReference type="ARBA" id="ARBA00023002"/>
    </source>
</evidence>
<dbReference type="PANTHER" id="PTHR46300">
    <property type="entry name" value="P450, PUTATIVE (EUROFUNG)-RELATED-RELATED"/>
    <property type="match status" value="1"/>
</dbReference>
<gene>
    <name evidence="9" type="ORF">DXG03_005745</name>
</gene>
<evidence type="ECO:0000256" key="1">
    <source>
        <dbReference type="ARBA" id="ARBA00001971"/>
    </source>
</evidence>
<dbReference type="AlphaFoldDB" id="A0A9P7GEA5"/>
<comment type="cofactor">
    <cofactor evidence="1">
        <name>heme</name>
        <dbReference type="ChEBI" id="CHEBI:30413"/>
    </cofactor>
</comment>
<proteinExistence type="inferred from homology"/>
<name>A0A9P7GEA5_9AGAR</name>
<keyword evidence="10" id="KW-1185">Reference proteome</keyword>
<dbReference type="GO" id="GO:0016705">
    <property type="term" value="F:oxidoreductase activity, acting on paired donors, with incorporation or reduction of molecular oxygen"/>
    <property type="evidence" value="ECO:0007669"/>
    <property type="project" value="InterPro"/>
</dbReference>
<evidence type="ECO:0000256" key="6">
    <source>
        <dbReference type="ARBA" id="ARBA00023004"/>
    </source>
</evidence>
<keyword evidence="5" id="KW-0560">Oxidoreductase</keyword>
<keyword evidence="7" id="KW-0503">Monooxygenase</keyword>
<evidence type="ECO:0000256" key="3">
    <source>
        <dbReference type="ARBA" id="ARBA00022617"/>
    </source>
</evidence>
<comment type="similarity">
    <text evidence="2">Belongs to the cytochrome P450 family.</text>
</comment>
<dbReference type="OrthoDB" id="2789670at2759"/>
<evidence type="ECO:0000256" key="2">
    <source>
        <dbReference type="ARBA" id="ARBA00010617"/>
    </source>
</evidence>
<evidence type="ECO:0000313" key="10">
    <source>
        <dbReference type="Proteomes" id="UP000775547"/>
    </source>
</evidence>
<reference evidence="9" key="2">
    <citation type="submission" date="2021-10" db="EMBL/GenBank/DDBJ databases">
        <title>Phylogenomics reveals ancestral predisposition of the termite-cultivated fungus Termitomyces towards a domesticated lifestyle.</title>
        <authorList>
            <person name="Auxier B."/>
            <person name="Grum-Grzhimaylo A."/>
            <person name="Cardenas M.E."/>
            <person name="Lodge J.D."/>
            <person name="Laessoe T."/>
            <person name="Pedersen O."/>
            <person name="Smith M.E."/>
            <person name="Kuyper T.W."/>
            <person name="Franco-Molano E.A."/>
            <person name="Baroni T.J."/>
            <person name="Aanen D.K."/>
        </authorList>
    </citation>
    <scope>NUCLEOTIDE SEQUENCE</scope>
    <source>
        <strain evidence="9">AP01</strain>
        <tissue evidence="9">Mycelium</tissue>
    </source>
</reference>
<keyword evidence="3" id="KW-0349">Heme</keyword>
<keyword evidence="4" id="KW-0479">Metal-binding</keyword>
<protein>
    <submittedName>
        <fullName evidence="9">Uncharacterized protein</fullName>
    </submittedName>
</protein>
<dbReference type="GO" id="GO:0005506">
    <property type="term" value="F:iron ion binding"/>
    <property type="evidence" value="ECO:0007669"/>
    <property type="project" value="InterPro"/>
</dbReference>
<dbReference type="InterPro" id="IPR036396">
    <property type="entry name" value="Cyt_P450_sf"/>
</dbReference>
<keyword evidence="8" id="KW-0732">Signal</keyword>
<sequence length="89" mass="9679">MLHDSGCVGKSMADASIWIALVSMLSVFHITKAKDASGNDIEVPERFGDGIVSQPLPFECSITPRSEAAKELIINNPPIKLDSNPMFYD</sequence>
<feature type="signal peptide" evidence="8">
    <location>
        <begin position="1"/>
        <end position="33"/>
    </location>
</feature>
<feature type="chain" id="PRO_5040156977" evidence="8">
    <location>
        <begin position="34"/>
        <end position="89"/>
    </location>
</feature>
<organism evidence="9 10">
    <name type="scientific">Asterophora parasitica</name>
    <dbReference type="NCBI Taxonomy" id="117018"/>
    <lineage>
        <taxon>Eukaryota</taxon>
        <taxon>Fungi</taxon>
        <taxon>Dikarya</taxon>
        <taxon>Basidiomycota</taxon>
        <taxon>Agaricomycotina</taxon>
        <taxon>Agaricomycetes</taxon>
        <taxon>Agaricomycetidae</taxon>
        <taxon>Agaricales</taxon>
        <taxon>Tricholomatineae</taxon>
        <taxon>Lyophyllaceae</taxon>
        <taxon>Asterophora</taxon>
    </lineage>
</organism>
<dbReference type="InterPro" id="IPR050364">
    <property type="entry name" value="Cytochrome_P450_fung"/>
</dbReference>
<evidence type="ECO:0000256" key="7">
    <source>
        <dbReference type="ARBA" id="ARBA00023033"/>
    </source>
</evidence>
<evidence type="ECO:0000256" key="4">
    <source>
        <dbReference type="ARBA" id="ARBA00022723"/>
    </source>
</evidence>
<evidence type="ECO:0000256" key="8">
    <source>
        <dbReference type="SAM" id="SignalP"/>
    </source>
</evidence>
<keyword evidence="6" id="KW-0408">Iron</keyword>
<dbReference type="EMBL" id="JABCKV010000036">
    <property type="protein sequence ID" value="KAG5645607.1"/>
    <property type="molecule type" value="Genomic_DNA"/>
</dbReference>
<dbReference type="GO" id="GO:0020037">
    <property type="term" value="F:heme binding"/>
    <property type="evidence" value="ECO:0007669"/>
    <property type="project" value="InterPro"/>
</dbReference>
<dbReference type="GO" id="GO:0004497">
    <property type="term" value="F:monooxygenase activity"/>
    <property type="evidence" value="ECO:0007669"/>
    <property type="project" value="UniProtKB-KW"/>
</dbReference>
<evidence type="ECO:0000313" key="9">
    <source>
        <dbReference type="EMBL" id="KAG5645607.1"/>
    </source>
</evidence>
<reference evidence="9" key="1">
    <citation type="submission" date="2020-07" db="EMBL/GenBank/DDBJ databases">
        <authorList>
            <person name="Nieuwenhuis M."/>
            <person name="Van De Peppel L.J.J."/>
        </authorList>
    </citation>
    <scope>NUCLEOTIDE SEQUENCE</scope>
    <source>
        <strain evidence="9">AP01</strain>
        <tissue evidence="9">Mycelium</tissue>
    </source>
</reference>
<dbReference type="SUPFAM" id="SSF48264">
    <property type="entry name" value="Cytochrome P450"/>
    <property type="match status" value="1"/>
</dbReference>